<evidence type="ECO:0000313" key="1">
    <source>
        <dbReference type="EMBL" id="VDN54153.1"/>
    </source>
</evidence>
<dbReference type="Proteomes" id="UP000274756">
    <property type="component" value="Unassembled WGS sequence"/>
</dbReference>
<evidence type="ECO:0000313" key="2">
    <source>
        <dbReference type="Proteomes" id="UP000038040"/>
    </source>
</evidence>
<dbReference type="OrthoDB" id="1668230at2759"/>
<dbReference type="WBParaSite" id="DME_0001072001-mRNA-1">
    <property type="protein sequence ID" value="DME_0001072001-mRNA-1"/>
    <property type="gene ID" value="DME_0001072001"/>
</dbReference>
<reference evidence="4" key="1">
    <citation type="submission" date="2017-02" db="UniProtKB">
        <authorList>
            <consortium name="WormBaseParasite"/>
        </authorList>
    </citation>
    <scope>IDENTIFICATION</scope>
</reference>
<sequence>MDCFLKRFWDYCGATLGWQRRRLGYWCRAEFVAIVVIGEGLGHYLSNNGGLPTLFSSVRMLGRFPKNIEYQGRRMFVLRRHFAASTYKRQRLLQEYKRDIAPHLWAALLNISYDMIRQFEFVDIY</sequence>
<evidence type="ECO:0000313" key="4">
    <source>
        <dbReference type="WBParaSite" id="DME_0001072001-mRNA-1"/>
    </source>
</evidence>
<organism evidence="2 4">
    <name type="scientific">Dracunculus medinensis</name>
    <name type="common">Guinea worm</name>
    <dbReference type="NCBI Taxonomy" id="318479"/>
    <lineage>
        <taxon>Eukaryota</taxon>
        <taxon>Metazoa</taxon>
        <taxon>Ecdysozoa</taxon>
        <taxon>Nematoda</taxon>
        <taxon>Chromadorea</taxon>
        <taxon>Rhabditida</taxon>
        <taxon>Spirurina</taxon>
        <taxon>Dracunculoidea</taxon>
        <taxon>Dracunculidae</taxon>
        <taxon>Dracunculus</taxon>
    </lineage>
</organism>
<proteinExistence type="predicted"/>
<gene>
    <name evidence="1" type="ORF">DME_LOCUS4126</name>
</gene>
<accession>A0A0N4URN8</accession>
<protein>
    <submittedName>
        <fullName evidence="1 4">Uncharacterized protein</fullName>
    </submittedName>
</protein>
<dbReference type="Proteomes" id="UP000038040">
    <property type="component" value="Unplaced"/>
</dbReference>
<evidence type="ECO:0000313" key="3">
    <source>
        <dbReference type="Proteomes" id="UP000274756"/>
    </source>
</evidence>
<dbReference type="AlphaFoldDB" id="A0A0N4URN8"/>
<reference evidence="1 3" key="2">
    <citation type="submission" date="2018-11" db="EMBL/GenBank/DDBJ databases">
        <authorList>
            <consortium name="Pathogen Informatics"/>
        </authorList>
    </citation>
    <scope>NUCLEOTIDE SEQUENCE [LARGE SCALE GENOMIC DNA]</scope>
</reference>
<name>A0A0N4URN8_DRAME</name>
<dbReference type="EMBL" id="UYYG01000313">
    <property type="protein sequence ID" value="VDN54153.1"/>
    <property type="molecule type" value="Genomic_DNA"/>
</dbReference>
<keyword evidence="3" id="KW-1185">Reference proteome</keyword>